<dbReference type="InterPro" id="IPR006665">
    <property type="entry name" value="OmpA-like"/>
</dbReference>
<dbReference type="RefSeq" id="WP_123400552.1">
    <property type="nucleotide sequence ID" value="NZ_RJVI01000001.1"/>
</dbReference>
<sequence>MARRRRRREEHENLERWLVSYADFITLLFAFFVVMYAVSSVNEGKYRVLSDALAAIFQATPRATAPIQVGEPLRGKAPVPEDVRSGVELPVPPPAARAGLDLGRAGAEVARMAEEMRRTLAPLIDQDLVTVRKGDFWLEVEIRNKVLFPSGSARLAPQAEAVLERVAAILRPHPNPIHVEGHTDDVPIRNDLFPSNWELSAARAASVVHLFARAGVAPERMAAIGYGEYRPVAANDTEEGRARNRRVVIVVLASGEGRHLPDIELRHGEAAP</sequence>
<accession>A0A3N1Y7Z8</accession>
<dbReference type="PANTHER" id="PTHR30329:SF20">
    <property type="entry name" value="EXPORTED PROTEIN"/>
    <property type="match status" value="1"/>
</dbReference>
<gene>
    <name evidence="10" type="ORF">EDC57_0860</name>
</gene>
<dbReference type="PROSITE" id="PS51123">
    <property type="entry name" value="OMPA_2"/>
    <property type="match status" value="1"/>
</dbReference>
<dbReference type="InterPro" id="IPR025713">
    <property type="entry name" value="MotB-like_N_dom"/>
</dbReference>
<name>A0A3N1Y7Z8_9GAMM</name>
<evidence type="ECO:0000313" key="10">
    <source>
        <dbReference type="EMBL" id="ROR34949.1"/>
    </source>
</evidence>
<keyword evidence="11" id="KW-1185">Reference proteome</keyword>
<evidence type="ECO:0000313" key="11">
    <source>
        <dbReference type="Proteomes" id="UP000276634"/>
    </source>
</evidence>
<evidence type="ECO:0000256" key="5">
    <source>
        <dbReference type="ARBA" id="ARBA00022989"/>
    </source>
</evidence>
<comment type="caution">
    <text evidence="10">The sequence shown here is derived from an EMBL/GenBank/DDBJ whole genome shotgun (WGS) entry which is preliminary data.</text>
</comment>
<dbReference type="AlphaFoldDB" id="A0A3N1Y7Z8"/>
<evidence type="ECO:0000256" key="4">
    <source>
        <dbReference type="ARBA" id="ARBA00022692"/>
    </source>
</evidence>
<proteinExistence type="inferred from homology"/>
<dbReference type="InterPro" id="IPR050330">
    <property type="entry name" value="Bact_OuterMem_StrucFunc"/>
</dbReference>
<keyword evidence="4 8" id="KW-0812">Transmembrane</keyword>
<keyword evidence="6 7" id="KW-0472">Membrane</keyword>
<reference evidence="10 11" key="1">
    <citation type="submission" date="2018-11" db="EMBL/GenBank/DDBJ databases">
        <title>Genomic Encyclopedia of Type Strains, Phase IV (KMG-IV): sequencing the most valuable type-strain genomes for metagenomic binning, comparative biology and taxonomic classification.</title>
        <authorList>
            <person name="Goeker M."/>
        </authorList>
    </citation>
    <scope>NUCLEOTIDE SEQUENCE [LARGE SCALE GENOMIC DNA]</scope>
    <source>
        <strain evidence="10 11">DSM 100275</strain>
    </source>
</reference>
<dbReference type="NCBIfam" id="NF006541">
    <property type="entry name" value="PRK09038.1"/>
    <property type="match status" value="1"/>
</dbReference>
<dbReference type="PANTHER" id="PTHR30329">
    <property type="entry name" value="STATOR ELEMENT OF FLAGELLAR MOTOR COMPLEX"/>
    <property type="match status" value="1"/>
</dbReference>
<keyword evidence="5 8" id="KW-1133">Transmembrane helix</keyword>
<dbReference type="Gene3D" id="3.30.1330.60">
    <property type="entry name" value="OmpA-like domain"/>
    <property type="match status" value="1"/>
</dbReference>
<keyword evidence="3" id="KW-1003">Cell membrane</keyword>
<dbReference type="Pfam" id="PF00691">
    <property type="entry name" value="OmpA"/>
    <property type="match status" value="1"/>
</dbReference>
<dbReference type="InterPro" id="IPR036737">
    <property type="entry name" value="OmpA-like_sf"/>
</dbReference>
<evidence type="ECO:0000256" key="3">
    <source>
        <dbReference type="ARBA" id="ARBA00022475"/>
    </source>
</evidence>
<evidence type="ECO:0000256" key="6">
    <source>
        <dbReference type="ARBA" id="ARBA00023136"/>
    </source>
</evidence>
<dbReference type="SUPFAM" id="SSF103088">
    <property type="entry name" value="OmpA-like"/>
    <property type="match status" value="1"/>
</dbReference>
<feature type="transmembrane region" description="Helical" evidence="8">
    <location>
        <begin position="21"/>
        <end position="38"/>
    </location>
</feature>
<protein>
    <submittedName>
        <fullName evidence="10">Chemotaxis protein MotB</fullName>
    </submittedName>
</protein>
<feature type="domain" description="OmpA-like" evidence="9">
    <location>
        <begin position="135"/>
        <end position="255"/>
    </location>
</feature>
<comment type="similarity">
    <text evidence="2">Belongs to the MotB family.</text>
</comment>
<dbReference type="Pfam" id="PF13677">
    <property type="entry name" value="MotB_plug"/>
    <property type="match status" value="1"/>
</dbReference>
<evidence type="ECO:0000256" key="8">
    <source>
        <dbReference type="SAM" id="Phobius"/>
    </source>
</evidence>
<evidence type="ECO:0000256" key="7">
    <source>
        <dbReference type="PROSITE-ProRule" id="PRU00473"/>
    </source>
</evidence>
<comment type="subcellular location">
    <subcellularLocation>
        <location evidence="1">Cell membrane</location>
        <topology evidence="1">Single-pass membrane protein</topology>
    </subcellularLocation>
</comment>
<evidence type="ECO:0000256" key="2">
    <source>
        <dbReference type="ARBA" id="ARBA00008914"/>
    </source>
</evidence>
<evidence type="ECO:0000259" key="9">
    <source>
        <dbReference type="PROSITE" id="PS51123"/>
    </source>
</evidence>
<evidence type="ECO:0000256" key="1">
    <source>
        <dbReference type="ARBA" id="ARBA00004162"/>
    </source>
</evidence>
<dbReference type="EMBL" id="RJVI01000001">
    <property type="protein sequence ID" value="ROR34949.1"/>
    <property type="molecule type" value="Genomic_DNA"/>
</dbReference>
<dbReference type="GO" id="GO:0005886">
    <property type="term" value="C:plasma membrane"/>
    <property type="evidence" value="ECO:0007669"/>
    <property type="project" value="UniProtKB-SubCell"/>
</dbReference>
<dbReference type="CDD" id="cd07185">
    <property type="entry name" value="OmpA_C-like"/>
    <property type="match status" value="1"/>
</dbReference>
<dbReference type="Proteomes" id="UP000276634">
    <property type="component" value="Unassembled WGS sequence"/>
</dbReference>
<dbReference type="OrthoDB" id="9815217at2"/>
<organism evidence="10 11">
    <name type="scientific">Inmirania thermothiophila</name>
    <dbReference type="NCBI Taxonomy" id="1750597"/>
    <lineage>
        <taxon>Bacteria</taxon>
        <taxon>Pseudomonadati</taxon>
        <taxon>Pseudomonadota</taxon>
        <taxon>Gammaproteobacteria</taxon>
        <taxon>Chromatiales</taxon>
        <taxon>Ectothiorhodospiraceae</taxon>
        <taxon>Inmirania</taxon>
    </lineage>
</organism>